<dbReference type="InterPro" id="IPR050415">
    <property type="entry name" value="MRET"/>
</dbReference>
<dbReference type="Gene3D" id="3.40.50.80">
    <property type="entry name" value="Nucleotide-binding domain of ferredoxin-NADP reductase (FNR) module"/>
    <property type="match status" value="1"/>
</dbReference>
<dbReference type="InterPro" id="IPR017938">
    <property type="entry name" value="Riboflavin_synthase-like_b-brl"/>
</dbReference>
<dbReference type="Pfam" id="PF01794">
    <property type="entry name" value="Ferric_reduct"/>
    <property type="match status" value="1"/>
</dbReference>
<dbReference type="AlphaFoldDB" id="A0A7W7XX14"/>
<comment type="subcellular location">
    <subcellularLocation>
        <location evidence="1">Membrane</location>
        <topology evidence="1">Multi-pass membrane protein</topology>
    </subcellularLocation>
</comment>
<evidence type="ECO:0000256" key="5">
    <source>
        <dbReference type="ARBA" id="ARBA00034078"/>
    </source>
</evidence>
<dbReference type="SFLD" id="SFLDG01168">
    <property type="entry name" value="Ferric_reductase_subgroup_(FRE"/>
    <property type="match status" value="1"/>
</dbReference>
<dbReference type="Gene3D" id="2.40.30.10">
    <property type="entry name" value="Translation factors"/>
    <property type="match status" value="1"/>
</dbReference>
<dbReference type="CDD" id="cd06198">
    <property type="entry name" value="FNR_like_3"/>
    <property type="match status" value="1"/>
</dbReference>
<dbReference type="InterPro" id="IPR013130">
    <property type="entry name" value="Fe3_Rdtase_TM_dom"/>
</dbReference>
<dbReference type="PRINTS" id="PR00410">
    <property type="entry name" value="PHEHYDRXLASE"/>
</dbReference>
<gene>
    <name evidence="8" type="ORF">HNQ58_000129</name>
</gene>
<dbReference type="EMBL" id="JACHHX010000001">
    <property type="protein sequence ID" value="MBB5014258.1"/>
    <property type="molecule type" value="Genomic_DNA"/>
</dbReference>
<evidence type="ECO:0000256" key="2">
    <source>
        <dbReference type="ARBA" id="ARBA00022692"/>
    </source>
</evidence>
<dbReference type="PRINTS" id="PR00371">
    <property type="entry name" value="FPNCR"/>
</dbReference>
<evidence type="ECO:0000256" key="6">
    <source>
        <dbReference type="SAM" id="Phobius"/>
    </source>
</evidence>
<feature type="domain" description="FAD-binding FR-type" evidence="7">
    <location>
        <begin position="196"/>
        <end position="297"/>
    </location>
</feature>
<dbReference type="PROSITE" id="PS51384">
    <property type="entry name" value="FAD_FR"/>
    <property type="match status" value="1"/>
</dbReference>
<dbReference type="RefSeq" id="WP_183946851.1">
    <property type="nucleotide sequence ID" value="NZ_JACHHX010000001.1"/>
</dbReference>
<dbReference type="PANTHER" id="PTHR47354">
    <property type="entry name" value="NADH OXIDOREDUCTASE HCR"/>
    <property type="match status" value="1"/>
</dbReference>
<name>A0A7W7XX14_9GAMM</name>
<dbReference type="InterPro" id="IPR013112">
    <property type="entry name" value="FAD-bd_8"/>
</dbReference>
<evidence type="ECO:0000256" key="3">
    <source>
        <dbReference type="ARBA" id="ARBA00022989"/>
    </source>
</evidence>
<feature type="transmembrane region" description="Helical" evidence="6">
    <location>
        <begin position="172"/>
        <end position="191"/>
    </location>
</feature>
<dbReference type="InterPro" id="IPR017927">
    <property type="entry name" value="FAD-bd_FR_type"/>
</dbReference>
<dbReference type="InterPro" id="IPR001709">
    <property type="entry name" value="Flavoprot_Pyr_Nucl_cyt_Rdtase"/>
</dbReference>
<dbReference type="SUPFAM" id="SSF52343">
    <property type="entry name" value="Ferredoxin reductase-like, C-terminal NADP-linked domain"/>
    <property type="match status" value="1"/>
</dbReference>
<dbReference type="SUPFAM" id="SSF63380">
    <property type="entry name" value="Riboflavin synthase domain-like"/>
    <property type="match status" value="1"/>
</dbReference>
<feature type="transmembrane region" description="Helical" evidence="6">
    <location>
        <begin position="111"/>
        <end position="129"/>
    </location>
</feature>
<sequence length="432" mass="48618">MFWIGVYLALIVIPLGVLLLGERPRGGGFWWDFALVTGYAGLAMMGVQFALTARFKRATAPFGIDIIYYFHRYLASIAFMFLVGHAALLYLKYPEVVGRIDPRHAPAYMTLGWLGLIAFAAIMLTSLWRKRLRIEYDNWRRIHVVLAVVGIVVAVLHVEGAGSYLESPLKRALWTLLAVSWLALVVHVRLVRPALLRRHPWRVAEVRRERGRSWTLALEPTDGHVPAYHPGQFAWVTLRASPFAMREHPFSFSSSPTRPGRVEFTIKELGDFTARIGQIQPGETAYVDGPYGSFGIDRQPQAPGLVFVAGGVGIAPIMSMLRALADRGDRRPLWLFYGNRAWDRIVFREELEQLAGKLDLTLVHVLGEPPEGWTGERGYITREVLARHLPADPSALHAFICGPDPMIRLAERGLRELGLPLRHLHSEIFDLA</sequence>
<dbReference type="GO" id="GO:0016491">
    <property type="term" value="F:oxidoreductase activity"/>
    <property type="evidence" value="ECO:0007669"/>
    <property type="project" value="InterPro"/>
</dbReference>
<dbReference type="Proteomes" id="UP000519004">
    <property type="component" value="Unassembled WGS sequence"/>
</dbReference>
<comment type="caution">
    <text evidence="8">The sequence shown here is derived from an EMBL/GenBank/DDBJ whole genome shotgun (WGS) entry which is preliminary data.</text>
</comment>
<organism evidence="8 9">
    <name type="scientific">Rehaibacterium terrae</name>
    <dbReference type="NCBI Taxonomy" id="1341696"/>
    <lineage>
        <taxon>Bacteria</taxon>
        <taxon>Pseudomonadati</taxon>
        <taxon>Pseudomonadota</taxon>
        <taxon>Gammaproteobacteria</taxon>
        <taxon>Lysobacterales</taxon>
        <taxon>Lysobacteraceae</taxon>
        <taxon>Rehaibacterium</taxon>
    </lineage>
</organism>
<evidence type="ECO:0000256" key="4">
    <source>
        <dbReference type="ARBA" id="ARBA00023136"/>
    </source>
</evidence>
<keyword evidence="9" id="KW-1185">Reference proteome</keyword>
<protein>
    <submittedName>
        <fullName evidence="8">Putative ferric reductase</fullName>
    </submittedName>
</protein>
<dbReference type="InterPro" id="IPR039261">
    <property type="entry name" value="FNR_nucleotide-bd"/>
</dbReference>
<keyword evidence="4 6" id="KW-0472">Membrane</keyword>
<feature type="transmembrane region" description="Helical" evidence="6">
    <location>
        <begin position="29"/>
        <end position="52"/>
    </location>
</feature>
<keyword evidence="3 6" id="KW-1133">Transmembrane helix</keyword>
<dbReference type="SFLD" id="SFLDS00052">
    <property type="entry name" value="Ferric_Reductase_Domain"/>
    <property type="match status" value="1"/>
</dbReference>
<feature type="transmembrane region" description="Helical" evidence="6">
    <location>
        <begin position="73"/>
        <end position="91"/>
    </location>
</feature>
<feature type="transmembrane region" description="Helical" evidence="6">
    <location>
        <begin position="141"/>
        <end position="160"/>
    </location>
</feature>
<evidence type="ECO:0000313" key="8">
    <source>
        <dbReference type="EMBL" id="MBB5014258.1"/>
    </source>
</evidence>
<dbReference type="InterPro" id="IPR001433">
    <property type="entry name" value="OxRdtase_FAD/NAD-bd"/>
</dbReference>
<dbReference type="GO" id="GO:0016020">
    <property type="term" value="C:membrane"/>
    <property type="evidence" value="ECO:0007669"/>
    <property type="project" value="UniProtKB-SubCell"/>
</dbReference>
<proteinExistence type="predicted"/>
<dbReference type="PANTHER" id="PTHR47354:SF5">
    <property type="entry name" value="PROTEIN RFBI"/>
    <property type="match status" value="1"/>
</dbReference>
<comment type="cofactor">
    <cofactor evidence="5">
        <name>[2Fe-2S] cluster</name>
        <dbReference type="ChEBI" id="CHEBI:190135"/>
    </cofactor>
</comment>
<accession>A0A7W7XX14</accession>
<keyword evidence="2 6" id="KW-0812">Transmembrane</keyword>
<reference evidence="8 9" key="1">
    <citation type="submission" date="2020-08" db="EMBL/GenBank/DDBJ databases">
        <title>Genomic Encyclopedia of Type Strains, Phase IV (KMG-IV): sequencing the most valuable type-strain genomes for metagenomic binning, comparative biology and taxonomic classification.</title>
        <authorList>
            <person name="Goeker M."/>
        </authorList>
    </citation>
    <scope>NUCLEOTIDE SEQUENCE [LARGE SCALE GENOMIC DNA]</scope>
    <source>
        <strain evidence="8 9">DSM 25897</strain>
    </source>
</reference>
<evidence type="ECO:0000313" key="9">
    <source>
        <dbReference type="Proteomes" id="UP000519004"/>
    </source>
</evidence>
<dbReference type="Pfam" id="PF08022">
    <property type="entry name" value="FAD_binding_8"/>
    <property type="match status" value="1"/>
</dbReference>
<dbReference type="Pfam" id="PF00175">
    <property type="entry name" value="NAD_binding_1"/>
    <property type="match status" value="1"/>
</dbReference>
<evidence type="ECO:0000256" key="1">
    <source>
        <dbReference type="ARBA" id="ARBA00004141"/>
    </source>
</evidence>
<evidence type="ECO:0000259" key="7">
    <source>
        <dbReference type="PROSITE" id="PS51384"/>
    </source>
</evidence>